<dbReference type="Pfam" id="PF08568">
    <property type="entry name" value="Kinetochor_Ybp2"/>
    <property type="match status" value="1"/>
</dbReference>
<dbReference type="PANTHER" id="PTHR15430">
    <property type="entry name" value="GLOMULIN"/>
    <property type="match status" value="1"/>
</dbReference>
<accession>A0AAW0BPE7</accession>
<dbReference type="GO" id="GO:0055105">
    <property type="term" value="F:ubiquitin-protein transferase inhibitor activity"/>
    <property type="evidence" value="ECO:0007669"/>
    <property type="project" value="TreeGrafter"/>
</dbReference>
<dbReference type="InterPro" id="IPR013877">
    <property type="entry name" value="YAP-bd/ALF4/Glomulin"/>
</dbReference>
<protein>
    <recommendedName>
        <fullName evidence="3">RNA polymerase II assembly factor Rtp1 C-terminal domain-containing protein</fullName>
    </recommendedName>
</protein>
<evidence type="ECO:0000313" key="1">
    <source>
        <dbReference type="EMBL" id="KAK7028318.1"/>
    </source>
</evidence>
<dbReference type="Proteomes" id="UP001362999">
    <property type="component" value="Unassembled WGS sequence"/>
</dbReference>
<keyword evidence="2" id="KW-1185">Reference proteome</keyword>
<dbReference type="InterPro" id="IPR016024">
    <property type="entry name" value="ARM-type_fold"/>
</dbReference>
<evidence type="ECO:0000313" key="2">
    <source>
        <dbReference type="Proteomes" id="UP001362999"/>
    </source>
</evidence>
<proteinExistence type="predicted"/>
<organism evidence="1 2">
    <name type="scientific">Favolaschia claudopus</name>
    <dbReference type="NCBI Taxonomy" id="2862362"/>
    <lineage>
        <taxon>Eukaryota</taxon>
        <taxon>Fungi</taxon>
        <taxon>Dikarya</taxon>
        <taxon>Basidiomycota</taxon>
        <taxon>Agaricomycotina</taxon>
        <taxon>Agaricomycetes</taxon>
        <taxon>Agaricomycetidae</taxon>
        <taxon>Agaricales</taxon>
        <taxon>Marasmiineae</taxon>
        <taxon>Mycenaceae</taxon>
        <taxon>Favolaschia</taxon>
    </lineage>
</organism>
<gene>
    <name evidence="1" type="ORF">R3P38DRAFT_2525446</name>
</gene>
<dbReference type="EMBL" id="JAWWNJ010000028">
    <property type="protein sequence ID" value="KAK7028318.1"/>
    <property type="molecule type" value="Genomic_DNA"/>
</dbReference>
<dbReference type="PANTHER" id="PTHR15430:SF1">
    <property type="entry name" value="GLOMULIN"/>
    <property type="match status" value="1"/>
</dbReference>
<evidence type="ECO:0008006" key="3">
    <source>
        <dbReference type="Google" id="ProtNLM"/>
    </source>
</evidence>
<dbReference type="InterPro" id="IPR019516">
    <property type="entry name" value="Glomulin/ALF4"/>
</dbReference>
<dbReference type="SUPFAM" id="SSF48371">
    <property type="entry name" value="ARM repeat"/>
    <property type="match status" value="1"/>
</dbReference>
<name>A0AAW0BPE7_9AGAR</name>
<sequence>MDQDNATSTFLSVLKQQELDGLTEPEAIAALILSATQDDNPTFSLDQIYSNVSQNGMESHLDPLGVLPYLLPSCQPAALNLIALIGECGNAKEVVVAVQEILERVDAALDSEEEDDQEEDSITKSPSEQLISLIHLYNSAIPRLRLQKRSPSDTIRPLLSQIQSTIQLAGPLLQRDQGRGLISSVSALSTSVLGWATGFNETDLPNTKAILQNLLDTVVSQCSHCIQSSLAQRSFENLYPRFTVRSTASPGWEDGQVAVEDALASYSKLGQPLSRSSLPAVPSTAILVLFAHAKTVPPNVDIYHVLSFLLPIIVASIQINRNLDEVLSLLLQWLHPTHFPSAQQLSPDISGPLSALLPTLASAHPDSDTRHQAFRILSRVLSLTPPELRLQILKDLVTDTEFPQMRVAAVGLVKEAILEALTQAQHAGKATSVFASPICLQVFGPILFRSDPIDLFSRPGLTIDDLEDSMEPSRLVECLSLYYILLLRDNLNLTGVRDQISNIEKTLLTPLRGVLTRWMDDTSLSGEHMHAIMPLVSLKTSVERVDSAISNLQS</sequence>
<dbReference type="GO" id="GO:0005737">
    <property type="term" value="C:cytoplasm"/>
    <property type="evidence" value="ECO:0007669"/>
    <property type="project" value="TreeGrafter"/>
</dbReference>
<reference evidence="1 2" key="1">
    <citation type="journal article" date="2024" name="J Genomics">
        <title>Draft genome sequencing and assembly of Favolaschia claudopus CIRM-BRFM 2984 isolated from oak limbs.</title>
        <authorList>
            <person name="Navarro D."/>
            <person name="Drula E."/>
            <person name="Chaduli D."/>
            <person name="Cazenave R."/>
            <person name="Ahrendt S."/>
            <person name="Wang J."/>
            <person name="Lipzen A."/>
            <person name="Daum C."/>
            <person name="Barry K."/>
            <person name="Grigoriev I.V."/>
            <person name="Favel A."/>
            <person name="Rosso M.N."/>
            <person name="Martin F."/>
        </authorList>
    </citation>
    <scope>NUCLEOTIDE SEQUENCE [LARGE SCALE GENOMIC DNA]</scope>
    <source>
        <strain evidence="1 2">CIRM-BRFM 2984</strain>
    </source>
</reference>
<comment type="caution">
    <text evidence="1">The sequence shown here is derived from an EMBL/GenBank/DDBJ whole genome shotgun (WGS) entry which is preliminary data.</text>
</comment>
<dbReference type="AlphaFoldDB" id="A0AAW0BPE7"/>